<keyword evidence="2 3" id="KW-0040">ANK repeat</keyword>
<dbReference type="Pfam" id="PF00023">
    <property type="entry name" value="Ank"/>
    <property type="match status" value="1"/>
</dbReference>
<organism evidence="6 7">
    <name type="scientific">Cladobotryum mycophilum</name>
    <dbReference type="NCBI Taxonomy" id="491253"/>
    <lineage>
        <taxon>Eukaryota</taxon>
        <taxon>Fungi</taxon>
        <taxon>Dikarya</taxon>
        <taxon>Ascomycota</taxon>
        <taxon>Pezizomycotina</taxon>
        <taxon>Sordariomycetes</taxon>
        <taxon>Hypocreomycetidae</taxon>
        <taxon>Hypocreales</taxon>
        <taxon>Hypocreaceae</taxon>
        <taxon>Cladobotryum</taxon>
    </lineage>
</organism>
<protein>
    <submittedName>
        <fullName evidence="6">Ankyrin-3-like protein</fullName>
    </submittedName>
</protein>
<dbReference type="InterPro" id="IPR036770">
    <property type="entry name" value="Ankyrin_rpt-contain_sf"/>
</dbReference>
<evidence type="ECO:0000313" key="6">
    <source>
        <dbReference type="EMBL" id="KAK5997079.1"/>
    </source>
</evidence>
<dbReference type="PRINTS" id="PR01415">
    <property type="entry name" value="ANKYRIN"/>
</dbReference>
<comment type="caution">
    <text evidence="6">The sequence shown here is derived from an EMBL/GenBank/DDBJ whole genome shotgun (WGS) entry which is preliminary data.</text>
</comment>
<dbReference type="Pfam" id="PF12796">
    <property type="entry name" value="Ank_2"/>
    <property type="match status" value="4"/>
</dbReference>
<name>A0ABR0SY38_9HYPO</name>
<feature type="repeat" description="ANK" evidence="3">
    <location>
        <begin position="926"/>
        <end position="958"/>
    </location>
</feature>
<feature type="region of interest" description="Disordered" evidence="4">
    <location>
        <begin position="1395"/>
        <end position="1414"/>
    </location>
</feature>
<dbReference type="InterPro" id="IPR002110">
    <property type="entry name" value="Ankyrin_rpt"/>
</dbReference>
<dbReference type="Pfam" id="PF13637">
    <property type="entry name" value="Ank_4"/>
    <property type="match status" value="1"/>
</dbReference>
<dbReference type="Gene3D" id="1.25.40.20">
    <property type="entry name" value="Ankyrin repeat-containing domain"/>
    <property type="match status" value="4"/>
</dbReference>
<dbReference type="SUPFAM" id="SSF53167">
    <property type="entry name" value="Purine and uridine phosphorylases"/>
    <property type="match status" value="1"/>
</dbReference>
<feature type="repeat" description="ANK" evidence="3">
    <location>
        <begin position="1134"/>
        <end position="1167"/>
    </location>
</feature>
<evidence type="ECO:0000313" key="7">
    <source>
        <dbReference type="Proteomes" id="UP001338125"/>
    </source>
</evidence>
<dbReference type="PROSITE" id="PS50088">
    <property type="entry name" value="ANK_REPEAT"/>
    <property type="match status" value="8"/>
</dbReference>
<accession>A0ABR0SY38</accession>
<feature type="repeat" description="ANK" evidence="3">
    <location>
        <begin position="1357"/>
        <end position="1390"/>
    </location>
</feature>
<dbReference type="Proteomes" id="UP001338125">
    <property type="component" value="Unassembled WGS sequence"/>
</dbReference>
<feature type="repeat" description="ANK" evidence="3">
    <location>
        <begin position="1202"/>
        <end position="1235"/>
    </location>
</feature>
<dbReference type="InterPro" id="IPR056884">
    <property type="entry name" value="NPHP3-like_N"/>
</dbReference>
<dbReference type="PANTHER" id="PTHR24198">
    <property type="entry name" value="ANKYRIN REPEAT AND PROTEIN KINASE DOMAIN-CONTAINING PROTEIN"/>
    <property type="match status" value="1"/>
</dbReference>
<dbReference type="SMART" id="SM00248">
    <property type="entry name" value="ANK"/>
    <property type="match status" value="13"/>
</dbReference>
<reference evidence="6 7" key="1">
    <citation type="submission" date="2024-01" db="EMBL/GenBank/DDBJ databases">
        <title>Complete genome of Cladobotryum mycophilum ATHUM6906.</title>
        <authorList>
            <person name="Christinaki A.C."/>
            <person name="Myridakis A.I."/>
            <person name="Kouvelis V.N."/>
        </authorList>
    </citation>
    <scope>NUCLEOTIDE SEQUENCE [LARGE SCALE GENOMIC DNA]</scope>
    <source>
        <strain evidence="6 7">ATHUM6906</strain>
    </source>
</reference>
<dbReference type="EMBL" id="JAVFKD010000002">
    <property type="protein sequence ID" value="KAK5997079.1"/>
    <property type="molecule type" value="Genomic_DNA"/>
</dbReference>
<dbReference type="PANTHER" id="PTHR24198:SF165">
    <property type="entry name" value="ANKYRIN REPEAT-CONTAINING PROTEIN-RELATED"/>
    <property type="match status" value="1"/>
</dbReference>
<dbReference type="SUPFAM" id="SSF48403">
    <property type="entry name" value="Ankyrin repeat"/>
    <property type="match status" value="2"/>
</dbReference>
<gene>
    <name evidence="6" type="ORF">PT974_02431</name>
</gene>
<dbReference type="InterPro" id="IPR035994">
    <property type="entry name" value="Nucleoside_phosphorylase_sf"/>
</dbReference>
<feature type="repeat" description="ANK" evidence="3">
    <location>
        <begin position="959"/>
        <end position="991"/>
    </location>
</feature>
<dbReference type="Gene3D" id="3.40.50.1580">
    <property type="entry name" value="Nucleoside phosphorylase domain"/>
    <property type="match status" value="1"/>
</dbReference>
<evidence type="ECO:0000256" key="4">
    <source>
        <dbReference type="SAM" id="MobiDB-lite"/>
    </source>
</evidence>
<proteinExistence type="predicted"/>
<feature type="repeat" description="ANK" evidence="3">
    <location>
        <begin position="991"/>
        <end position="1023"/>
    </location>
</feature>
<keyword evidence="1" id="KW-0677">Repeat</keyword>
<evidence type="ECO:0000256" key="2">
    <source>
        <dbReference type="ARBA" id="ARBA00023043"/>
    </source>
</evidence>
<evidence type="ECO:0000256" key="3">
    <source>
        <dbReference type="PROSITE-ProRule" id="PRU00023"/>
    </source>
</evidence>
<sequence>MGKSEASPPTSREEFEIAIICTKPFEYDAVCLLVDDFWDVEGDRFGRAQGDFNAYTTGHMGGFNVVVVLLCNTGKVTAASAAASLRSSYPCVRLVLLAGICDGVPTAAGKELLLGDVVVSHTIVQYDLGSLHADGFLTKDTVEDCLGRPNKDIRNFVGTIVTPDFRRARLEERAAFHLDQIQNRVSKEKYRRRQKATTYEYPGSAHNVLFPSTYGHRHYDSPHCVCATEDTVCDESRDLLCNEIGCDQAYQLHQERLDEKKQLESSGQVKAAQDPFIFVGKFGSGDTVFKSAIERDRVAQQHGIIAFEMEGAGVWDELPCIVVKGVHSYGDGHMSRDWREFAAATAASVVKGLIERYPRTDKSTVKVLEKLDADNILDTIQRGLASLEVKVKNIAMVPDSGPDPVDPVDPVECLRALFITDPFFDRARLITTKGEVVQGTCDWVVEKKNLFNGTIPLAGFSGSRNHAHPTTKGQVVIYFFCEHKDKSLNNAASIVRGLMIQLLHLKAELINHVLPTYKIQGDRLFHEDSFEALWSIFLNMANDLGTAQVSCVFDGLDECKPTSLEPLLFKLNKIKDTAPRFRAIVMSREYPKCLGDSLGQFPRIRLDPDAKTEVNHGLEHYISARVAELAECGQYPDELTIHVQETLRQKSNGTYLWISFVIKDLRAVPTSDVEEKLKKLLQGLDELYERILQDVEPNQRDLVRNILRWCTLAARPLALGELVAALGIEPTGLLDQAAVLRGKLTYCGHFLSVTETAVTLVHQSAYDFLTRRPSSAKNNIWFSLSNIEKEHSKLASTCLTHLQNGRLEDEDRLYQDVVDKPEELGNNLLLYAGTYWDNHFRLSVQCGFRILDENPGFFDKKSLALKMWVNWRLKYPFERNRLKSFGKLSLPHIAAEFQLEALIQRIIERNWWHMRASSIKLPLEREACTPLHLAASNGCLSIVETLVKNNMPVDAKDRGGYTPLSCAADHGYKDVVEYLLESGASVGALANRYGPLRTAIRGDHLEVVKLLLEWKADINMNRKYAMSLLGETNWANIELSIFLLEYFAAKFRSKPSVLSSIVYFNRENALTSATEKRNIPAMRLLLDRKWGIDCNKGNRLGKTPLHYAALNGHLEAVQLLLAQPGVDFNHEDYDRNTPLHYAGQNGHLEAVQLLLAQPGIDLSPKDKNHKTPLHMAASNSNHEVIRLLLAQPGIDLNPKDKNHKIPLYYAAQNGHPETVQLLLMQPGINPNQVDNTGKDPLYWALVGGRVSVVRLLAEEWHMPLPECTDKNLYSAIHLASMSSRDAMEKVRLLVDKFGADPQVRTLQGELVHRNTENYFSQYETPLSLAIEKGNVEVAKFFLAECNVDPKAPCRRKDGATPLHLAAQNFNAGLVKILITRYGADVNCLDGQQRTPLHSVTKESPRSSGDDKGVHRRQHTIQILLEAGAEISLKDANGCTAQDLLYVWKIDPRDVSAGGERQDFKNRRKEFKVLTAIYYQKRK</sequence>
<dbReference type="Pfam" id="PF24883">
    <property type="entry name" value="NPHP3_N"/>
    <property type="match status" value="1"/>
</dbReference>
<evidence type="ECO:0000256" key="1">
    <source>
        <dbReference type="ARBA" id="ARBA00022737"/>
    </source>
</evidence>
<evidence type="ECO:0000259" key="5">
    <source>
        <dbReference type="Pfam" id="PF24883"/>
    </source>
</evidence>
<keyword evidence="7" id="KW-1185">Reference proteome</keyword>
<feature type="domain" description="Nephrocystin 3-like N-terminal" evidence="5">
    <location>
        <begin position="470"/>
        <end position="588"/>
    </location>
</feature>
<feature type="repeat" description="ANK" evidence="3">
    <location>
        <begin position="1100"/>
        <end position="1133"/>
    </location>
</feature>
<feature type="repeat" description="ANK" evidence="3">
    <location>
        <begin position="1168"/>
        <end position="1201"/>
    </location>
</feature>
<dbReference type="PROSITE" id="PS50297">
    <property type="entry name" value="ANK_REP_REGION"/>
    <property type="match status" value="7"/>
</dbReference>
<feature type="compositionally biased region" description="Basic and acidic residues" evidence="4">
    <location>
        <begin position="1399"/>
        <end position="1412"/>
    </location>
</feature>